<keyword evidence="2" id="KW-0472">Membrane</keyword>
<dbReference type="OrthoDB" id="3174977at2"/>
<evidence type="ECO:0000259" key="3">
    <source>
        <dbReference type="Pfam" id="PF00144"/>
    </source>
</evidence>
<dbReference type="Pfam" id="PF00144">
    <property type="entry name" value="Beta-lactamase"/>
    <property type="match status" value="1"/>
</dbReference>
<comment type="caution">
    <text evidence="4">The sequence shown here is derived from an EMBL/GenBank/DDBJ whole genome shotgun (WGS) entry which is preliminary data.</text>
</comment>
<sequence>MTNDTASPYGTAAASASDPSSPRHRPRRALALGLSITLIASAAVAGVAWRANVTPPADDLQRIVDGLVDGGYPAALATRTDPDGTHHEVRAGAADLENDSPVPEDGEVRIGSASKTFTAVVVLQLVEEGLVELDTGIEQYLPGVVRGDGVDASAITIRQLLQHTSGLPEYADLIAADAFAVRDTYRSPRSMLDVALQRPASFPAGERHEYSNTGYIVLGLLIEAITTRPLFEQIEARIVEPLGLDHTYLPREGERTIRGDHPKGYHVDKSGDLRDISSSDPSWTWAAGAMVSTPSELNDFMRAVLDGTLLDEPTMKQMLTGIPTGEELLPGSEYGLGIESVELTCGTAWGHSGDIPGFQTRNAVAADGTAFTVTVTALPWAIFDGPEAELLERYMIVIDTLDQALCNSDVPTP</sequence>
<proteinExistence type="predicted"/>
<organism evidence="4 5">
    <name type="scientific">Subtercola boreus</name>
    <dbReference type="NCBI Taxonomy" id="120213"/>
    <lineage>
        <taxon>Bacteria</taxon>
        <taxon>Bacillati</taxon>
        <taxon>Actinomycetota</taxon>
        <taxon>Actinomycetes</taxon>
        <taxon>Micrococcales</taxon>
        <taxon>Microbacteriaceae</taxon>
        <taxon>Subtercola</taxon>
    </lineage>
</organism>
<reference evidence="4 5" key="1">
    <citation type="submission" date="2017-04" db="EMBL/GenBank/DDBJ databases">
        <title>Comparative genome analysis of Subtercola boreus.</title>
        <authorList>
            <person name="Cho Y.-J."/>
            <person name="Cho A."/>
            <person name="Kim O.-S."/>
            <person name="Lee J.-I."/>
        </authorList>
    </citation>
    <scope>NUCLEOTIDE SEQUENCE [LARGE SCALE GENOMIC DNA]</scope>
    <source>
        <strain evidence="4 5">P27444</strain>
    </source>
</reference>
<dbReference type="InterPro" id="IPR001466">
    <property type="entry name" value="Beta-lactam-related"/>
</dbReference>
<keyword evidence="2" id="KW-0812">Transmembrane</keyword>
<dbReference type="InterPro" id="IPR050491">
    <property type="entry name" value="AmpC-like"/>
</dbReference>
<dbReference type="InterPro" id="IPR012338">
    <property type="entry name" value="Beta-lactam/transpept-like"/>
</dbReference>
<feature type="domain" description="Beta-lactamase-related" evidence="3">
    <location>
        <begin position="61"/>
        <end position="375"/>
    </location>
</feature>
<evidence type="ECO:0000313" key="4">
    <source>
        <dbReference type="EMBL" id="RFA07127.1"/>
    </source>
</evidence>
<dbReference type="EMBL" id="NBXA01000031">
    <property type="protein sequence ID" value="RFA07127.1"/>
    <property type="molecule type" value="Genomic_DNA"/>
</dbReference>
<accession>A0A3E0VE31</accession>
<gene>
    <name evidence="4" type="ORF">B7R21_16860</name>
</gene>
<evidence type="ECO:0000256" key="2">
    <source>
        <dbReference type="SAM" id="Phobius"/>
    </source>
</evidence>
<dbReference type="RefSeq" id="WP_116284426.1">
    <property type="nucleotide sequence ID" value="NZ_NBXA01000031.1"/>
</dbReference>
<evidence type="ECO:0000256" key="1">
    <source>
        <dbReference type="SAM" id="MobiDB-lite"/>
    </source>
</evidence>
<dbReference type="Gene3D" id="3.40.710.10">
    <property type="entry name" value="DD-peptidase/beta-lactamase superfamily"/>
    <property type="match status" value="1"/>
</dbReference>
<name>A0A3E0VE31_9MICO</name>
<dbReference type="SUPFAM" id="SSF56601">
    <property type="entry name" value="beta-lactamase/transpeptidase-like"/>
    <property type="match status" value="1"/>
</dbReference>
<evidence type="ECO:0000313" key="5">
    <source>
        <dbReference type="Proteomes" id="UP000256709"/>
    </source>
</evidence>
<keyword evidence="2" id="KW-1133">Transmembrane helix</keyword>
<dbReference type="PANTHER" id="PTHR46825">
    <property type="entry name" value="D-ALANYL-D-ALANINE-CARBOXYPEPTIDASE/ENDOPEPTIDASE AMPH"/>
    <property type="match status" value="1"/>
</dbReference>
<feature type="transmembrane region" description="Helical" evidence="2">
    <location>
        <begin position="29"/>
        <end position="49"/>
    </location>
</feature>
<feature type="region of interest" description="Disordered" evidence="1">
    <location>
        <begin position="1"/>
        <end position="26"/>
    </location>
</feature>
<dbReference type="PANTHER" id="PTHR46825:SF7">
    <property type="entry name" value="D-ALANYL-D-ALANINE CARBOXYPEPTIDASE"/>
    <property type="match status" value="1"/>
</dbReference>
<dbReference type="Proteomes" id="UP000256709">
    <property type="component" value="Unassembled WGS sequence"/>
</dbReference>
<dbReference type="AlphaFoldDB" id="A0A3E0VE31"/>
<protein>
    <recommendedName>
        <fullName evidence="3">Beta-lactamase-related domain-containing protein</fullName>
    </recommendedName>
</protein>